<dbReference type="Proteomes" id="UP000612808">
    <property type="component" value="Unassembled WGS sequence"/>
</dbReference>
<dbReference type="PANTHER" id="PTHR43046:SF14">
    <property type="entry name" value="MUTT_NUDIX FAMILY PROTEIN"/>
    <property type="match status" value="1"/>
</dbReference>
<dbReference type="Gene3D" id="6.10.250.1120">
    <property type="match status" value="1"/>
</dbReference>
<comment type="cofactor">
    <cofactor evidence="1">
        <name>Mg(2+)</name>
        <dbReference type="ChEBI" id="CHEBI:18420"/>
    </cofactor>
</comment>
<evidence type="ECO:0000256" key="4">
    <source>
        <dbReference type="RuleBase" id="RU003476"/>
    </source>
</evidence>
<proteinExistence type="inferred from homology"/>
<evidence type="ECO:0000256" key="3">
    <source>
        <dbReference type="ARBA" id="ARBA00022801"/>
    </source>
</evidence>
<dbReference type="GO" id="GO:0016787">
    <property type="term" value="F:hydrolase activity"/>
    <property type="evidence" value="ECO:0007669"/>
    <property type="project" value="UniProtKB-KW"/>
</dbReference>
<comment type="similarity">
    <text evidence="2 4">Belongs to the Nudix hydrolase family.</text>
</comment>
<keyword evidence="7" id="KW-1185">Reference proteome</keyword>
<dbReference type="Pfam" id="PF12535">
    <property type="entry name" value="Nudix_N"/>
    <property type="match status" value="1"/>
</dbReference>
<dbReference type="RefSeq" id="WP_203654261.1">
    <property type="nucleotide sequence ID" value="NZ_BAAAZM010000010.1"/>
</dbReference>
<evidence type="ECO:0000313" key="6">
    <source>
        <dbReference type="EMBL" id="GID09445.1"/>
    </source>
</evidence>
<dbReference type="PROSITE" id="PS51462">
    <property type="entry name" value="NUDIX"/>
    <property type="match status" value="1"/>
</dbReference>
<dbReference type="PANTHER" id="PTHR43046">
    <property type="entry name" value="GDP-MANNOSE MANNOSYL HYDROLASE"/>
    <property type="match status" value="1"/>
</dbReference>
<sequence>MDTGDRIAALADEIRGMAANGLHYAHDTYDRARYERLVGIAAELLSLADPRSAAEIERAYRGGLGLLTPAVGAAAALFDDDGRLLLTRRADNGRWCLPGGAADVGESPSAAAVREVREETGLHVTATHLLGVYDSRLQPGPVRGWHAYTLVFGCRPDGGALTVNHEVTAFAWCTEAEACALDLTGGTRLTVPDAFAWHRDPTRTVFH</sequence>
<dbReference type="InterPro" id="IPR020084">
    <property type="entry name" value="NUDIX_hydrolase_CS"/>
</dbReference>
<dbReference type="InterPro" id="IPR015797">
    <property type="entry name" value="NUDIX_hydrolase-like_dom_sf"/>
</dbReference>
<dbReference type="Gene3D" id="3.90.79.10">
    <property type="entry name" value="Nucleoside Triphosphate Pyrophosphohydrolase"/>
    <property type="match status" value="1"/>
</dbReference>
<evidence type="ECO:0000259" key="5">
    <source>
        <dbReference type="PROSITE" id="PS51462"/>
    </source>
</evidence>
<dbReference type="SUPFAM" id="SSF55811">
    <property type="entry name" value="Nudix"/>
    <property type="match status" value="1"/>
</dbReference>
<organism evidence="6 7">
    <name type="scientific">Actinocatenispora rupis</name>
    <dbReference type="NCBI Taxonomy" id="519421"/>
    <lineage>
        <taxon>Bacteria</taxon>
        <taxon>Bacillati</taxon>
        <taxon>Actinomycetota</taxon>
        <taxon>Actinomycetes</taxon>
        <taxon>Micromonosporales</taxon>
        <taxon>Micromonosporaceae</taxon>
        <taxon>Actinocatenispora</taxon>
    </lineage>
</organism>
<name>A0A8J3IZV1_9ACTN</name>
<evidence type="ECO:0000256" key="2">
    <source>
        <dbReference type="ARBA" id="ARBA00005582"/>
    </source>
</evidence>
<protein>
    <submittedName>
        <fullName evidence="6">ADP-ribose pyrophosphatase</fullName>
    </submittedName>
</protein>
<dbReference type="PRINTS" id="PR00502">
    <property type="entry name" value="NUDIXFAMILY"/>
</dbReference>
<comment type="caution">
    <text evidence="6">The sequence shown here is derived from an EMBL/GenBank/DDBJ whole genome shotgun (WGS) entry which is preliminary data.</text>
</comment>
<dbReference type="InterPro" id="IPR020476">
    <property type="entry name" value="Nudix_hydrolase"/>
</dbReference>
<feature type="domain" description="Nudix hydrolase" evidence="5">
    <location>
        <begin position="66"/>
        <end position="196"/>
    </location>
</feature>
<gene>
    <name evidence="6" type="ORF">Aru02nite_03340</name>
</gene>
<evidence type="ECO:0000256" key="1">
    <source>
        <dbReference type="ARBA" id="ARBA00001946"/>
    </source>
</evidence>
<dbReference type="EMBL" id="BOMB01000001">
    <property type="protein sequence ID" value="GID09445.1"/>
    <property type="molecule type" value="Genomic_DNA"/>
</dbReference>
<dbReference type="InterPro" id="IPR000086">
    <property type="entry name" value="NUDIX_hydrolase_dom"/>
</dbReference>
<accession>A0A8J3IZV1</accession>
<dbReference type="AlphaFoldDB" id="A0A8J3IZV1"/>
<dbReference type="Pfam" id="PF00293">
    <property type="entry name" value="NUDIX"/>
    <property type="match status" value="1"/>
</dbReference>
<dbReference type="InterPro" id="IPR059176">
    <property type="entry name" value="UDP-X_N"/>
</dbReference>
<reference evidence="6" key="1">
    <citation type="submission" date="2021-01" db="EMBL/GenBank/DDBJ databases">
        <title>Whole genome shotgun sequence of Actinocatenispora rupis NBRC 107355.</title>
        <authorList>
            <person name="Komaki H."/>
            <person name="Tamura T."/>
        </authorList>
    </citation>
    <scope>NUCLEOTIDE SEQUENCE</scope>
    <source>
        <strain evidence="6">NBRC 107355</strain>
    </source>
</reference>
<keyword evidence="3 4" id="KW-0378">Hydrolase</keyword>
<dbReference type="PROSITE" id="PS00893">
    <property type="entry name" value="NUDIX_BOX"/>
    <property type="match status" value="1"/>
</dbReference>
<evidence type="ECO:0000313" key="7">
    <source>
        <dbReference type="Proteomes" id="UP000612808"/>
    </source>
</evidence>